<proteinExistence type="predicted"/>
<dbReference type="EMBL" id="JAVDTR010000004">
    <property type="protein sequence ID" value="MDR6723370.1"/>
    <property type="molecule type" value="Genomic_DNA"/>
</dbReference>
<comment type="caution">
    <text evidence="1">The sequence shown here is derived from an EMBL/GenBank/DDBJ whole genome shotgun (WGS) entry which is preliminary data.</text>
</comment>
<gene>
    <name evidence="1" type="ORF">J2W91_001822</name>
</gene>
<name>A0AAP5H135_PAEAM</name>
<evidence type="ECO:0000313" key="1">
    <source>
        <dbReference type="EMBL" id="MDR6723370.1"/>
    </source>
</evidence>
<dbReference type="InterPro" id="IPR045665">
    <property type="entry name" value="DUF6386"/>
</dbReference>
<organism evidence="1 2">
    <name type="scientific">Paenibacillus amylolyticus</name>
    <dbReference type="NCBI Taxonomy" id="1451"/>
    <lineage>
        <taxon>Bacteria</taxon>
        <taxon>Bacillati</taxon>
        <taxon>Bacillota</taxon>
        <taxon>Bacilli</taxon>
        <taxon>Bacillales</taxon>
        <taxon>Paenibacillaceae</taxon>
        <taxon>Paenibacillus</taxon>
    </lineage>
</organism>
<accession>A0AAP5H135</accession>
<dbReference type="Proteomes" id="UP001254832">
    <property type="component" value="Unassembled WGS sequence"/>
</dbReference>
<reference evidence="1" key="1">
    <citation type="submission" date="2023-07" db="EMBL/GenBank/DDBJ databases">
        <title>Sorghum-associated microbial communities from plants grown in Nebraska, USA.</title>
        <authorList>
            <person name="Schachtman D."/>
        </authorList>
    </citation>
    <scope>NUCLEOTIDE SEQUENCE</scope>
    <source>
        <strain evidence="1">BE80</strain>
    </source>
</reference>
<dbReference type="RefSeq" id="WP_310138443.1">
    <property type="nucleotide sequence ID" value="NZ_JAVDTR010000004.1"/>
</dbReference>
<evidence type="ECO:0000313" key="2">
    <source>
        <dbReference type="Proteomes" id="UP001254832"/>
    </source>
</evidence>
<dbReference type="AlphaFoldDB" id="A0AAP5H135"/>
<protein>
    <submittedName>
        <fullName evidence="1">Uncharacterized protein</fullName>
    </submittedName>
</protein>
<dbReference type="Pfam" id="PF19923">
    <property type="entry name" value="DUF6386"/>
    <property type="match status" value="1"/>
</dbReference>
<sequence>MRQVPFSFITDTATMCIYDLDTLKHRLQDTVDWWSIPEDELAEVNAGHCLFINLGTDGAYEVDWSLNASLLEGERMGQGQIYYLNVPTGKIFMGAAEDVTADELEPDEACEGVLLEIEPGNYACTIWRENNRIHVTMEPSAKGSNHLKDLIRI</sequence>